<reference evidence="1" key="1">
    <citation type="journal article" date="2021" name="New Phytol.">
        <title>Evolutionary innovations through gain and loss of genes in the ectomycorrhizal Boletales.</title>
        <authorList>
            <person name="Wu G."/>
            <person name="Miyauchi S."/>
            <person name="Morin E."/>
            <person name="Kuo A."/>
            <person name="Drula E."/>
            <person name="Varga T."/>
            <person name="Kohler A."/>
            <person name="Feng B."/>
            <person name="Cao Y."/>
            <person name="Lipzen A."/>
            <person name="Daum C."/>
            <person name="Hundley H."/>
            <person name="Pangilinan J."/>
            <person name="Johnson J."/>
            <person name="Barry K."/>
            <person name="LaButti K."/>
            <person name="Ng V."/>
            <person name="Ahrendt S."/>
            <person name="Min B."/>
            <person name="Choi I.G."/>
            <person name="Park H."/>
            <person name="Plett J.M."/>
            <person name="Magnuson J."/>
            <person name="Spatafora J.W."/>
            <person name="Nagy L.G."/>
            <person name="Henrissat B."/>
            <person name="Grigoriev I.V."/>
            <person name="Yang Z.L."/>
            <person name="Xu J."/>
            <person name="Martin F.M."/>
        </authorList>
    </citation>
    <scope>NUCLEOTIDE SEQUENCE</scope>
    <source>
        <strain evidence="1">ATCC 28755</strain>
    </source>
</reference>
<keyword evidence="2" id="KW-1185">Reference proteome</keyword>
<sequence>MAVRFCGACFWLVFGSRIFVSCVLCSVSVRCSMFHVSRWMYVVAPPCLLLRGLGLCSCFKAFSNPDFLRSFY</sequence>
<gene>
    <name evidence="1" type="ORF">BJ138DRAFT_279055</name>
</gene>
<name>A0ACB8A7N5_9AGAM</name>
<organism evidence="1 2">
    <name type="scientific">Hygrophoropsis aurantiaca</name>
    <dbReference type="NCBI Taxonomy" id="72124"/>
    <lineage>
        <taxon>Eukaryota</taxon>
        <taxon>Fungi</taxon>
        <taxon>Dikarya</taxon>
        <taxon>Basidiomycota</taxon>
        <taxon>Agaricomycotina</taxon>
        <taxon>Agaricomycetes</taxon>
        <taxon>Agaricomycetidae</taxon>
        <taxon>Boletales</taxon>
        <taxon>Coniophorineae</taxon>
        <taxon>Hygrophoropsidaceae</taxon>
        <taxon>Hygrophoropsis</taxon>
    </lineage>
</organism>
<evidence type="ECO:0000313" key="1">
    <source>
        <dbReference type="EMBL" id="KAH7909016.1"/>
    </source>
</evidence>
<comment type="caution">
    <text evidence="1">The sequence shown here is derived from an EMBL/GenBank/DDBJ whole genome shotgun (WGS) entry which is preliminary data.</text>
</comment>
<protein>
    <submittedName>
        <fullName evidence="1">Uncharacterized protein</fullName>
    </submittedName>
</protein>
<dbReference type="Proteomes" id="UP000790377">
    <property type="component" value="Unassembled WGS sequence"/>
</dbReference>
<evidence type="ECO:0000313" key="2">
    <source>
        <dbReference type="Proteomes" id="UP000790377"/>
    </source>
</evidence>
<proteinExistence type="predicted"/>
<dbReference type="EMBL" id="MU267784">
    <property type="protein sequence ID" value="KAH7909016.1"/>
    <property type="molecule type" value="Genomic_DNA"/>
</dbReference>
<accession>A0ACB8A7N5</accession>